<dbReference type="OrthoDB" id="283083at2"/>
<dbReference type="Pfam" id="PF14316">
    <property type="entry name" value="DUF4381"/>
    <property type="match status" value="1"/>
</dbReference>
<proteinExistence type="predicted"/>
<dbReference type="RefSeq" id="WP_085805749.1">
    <property type="nucleotide sequence ID" value="NZ_FWFX01000006.1"/>
</dbReference>
<sequence length="157" mass="16877">MSSELEGLSLVELIDLLEEAPQPAAIAMTPQTPGWLVLGAACLVVAVWLSRHLIRKKRANAYRRAALQALDKAADDPAQIATILKQTALVGYPRKRVASLSGSEWLAFLDGSFPGSGFAKGAGKTLTTAPYSDSAAAPELSTLARKWVREHRPERDV</sequence>
<gene>
    <name evidence="2" type="ORF">ROA7450_02230</name>
</gene>
<organism evidence="2 3">
    <name type="scientific">Roseovarius albus</name>
    <dbReference type="NCBI Taxonomy" id="1247867"/>
    <lineage>
        <taxon>Bacteria</taxon>
        <taxon>Pseudomonadati</taxon>
        <taxon>Pseudomonadota</taxon>
        <taxon>Alphaproteobacteria</taxon>
        <taxon>Rhodobacterales</taxon>
        <taxon>Roseobacteraceae</taxon>
        <taxon>Roseovarius</taxon>
    </lineage>
</organism>
<evidence type="ECO:0000313" key="3">
    <source>
        <dbReference type="Proteomes" id="UP000193061"/>
    </source>
</evidence>
<keyword evidence="1" id="KW-1133">Transmembrane helix</keyword>
<evidence type="ECO:0000313" key="2">
    <source>
        <dbReference type="EMBL" id="SLN45804.1"/>
    </source>
</evidence>
<dbReference type="EMBL" id="FWFX01000006">
    <property type="protein sequence ID" value="SLN45804.1"/>
    <property type="molecule type" value="Genomic_DNA"/>
</dbReference>
<keyword evidence="3" id="KW-1185">Reference proteome</keyword>
<feature type="transmembrane region" description="Helical" evidence="1">
    <location>
        <begin position="35"/>
        <end position="54"/>
    </location>
</feature>
<accession>A0A1X6ZAF7</accession>
<dbReference type="AlphaFoldDB" id="A0A1X6ZAF7"/>
<keyword evidence="1" id="KW-0472">Membrane</keyword>
<reference evidence="2 3" key="1">
    <citation type="submission" date="2017-03" db="EMBL/GenBank/DDBJ databases">
        <authorList>
            <person name="Afonso C.L."/>
            <person name="Miller P.J."/>
            <person name="Scott M.A."/>
            <person name="Spackman E."/>
            <person name="Goraichik I."/>
            <person name="Dimitrov K.M."/>
            <person name="Suarez D.L."/>
            <person name="Swayne D.E."/>
        </authorList>
    </citation>
    <scope>NUCLEOTIDE SEQUENCE [LARGE SCALE GENOMIC DNA]</scope>
    <source>
        <strain evidence="2 3">CECT 7450</strain>
    </source>
</reference>
<keyword evidence="1" id="KW-0812">Transmembrane</keyword>
<dbReference type="InterPro" id="IPR025489">
    <property type="entry name" value="DUF4381"/>
</dbReference>
<name>A0A1X6ZAF7_9RHOB</name>
<protein>
    <recommendedName>
        <fullName evidence="4">DUF4381 domain-containing protein</fullName>
    </recommendedName>
</protein>
<evidence type="ECO:0000256" key="1">
    <source>
        <dbReference type="SAM" id="Phobius"/>
    </source>
</evidence>
<evidence type="ECO:0008006" key="4">
    <source>
        <dbReference type="Google" id="ProtNLM"/>
    </source>
</evidence>
<dbReference type="Proteomes" id="UP000193061">
    <property type="component" value="Unassembled WGS sequence"/>
</dbReference>